<sequence>YNFYKLYIYIYIPPMSLTVTGDVWGQCITTYTIIQDFARSIRSNDGIMPMVTTETFGNDSRYDRSSVVT</sequence>
<evidence type="ECO:0000313" key="1">
    <source>
        <dbReference type="EMBL" id="CAF2151172.1"/>
    </source>
</evidence>
<gene>
    <name evidence="1" type="ORF">DARMORV10_A01P22850.1</name>
</gene>
<proteinExistence type="predicted"/>
<dbReference type="AlphaFoldDB" id="A0A816XYD8"/>
<feature type="non-terminal residue" evidence="1">
    <location>
        <position position="1"/>
    </location>
</feature>
<accession>A0A816XYD8</accession>
<dbReference type="EMBL" id="HG994355">
    <property type="protein sequence ID" value="CAF2151172.1"/>
    <property type="molecule type" value="Genomic_DNA"/>
</dbReference>
<organism evidence="1">
    <name type="scientific">Brassica napus</name>
    <name type="common">Rape</name>
    <dbReference type="NCBI Taxonomy" id="3708"/>
    <lineage>
        <taxon>Eukaryota</taxon>
        <taxon>Viridiplantae</taxon>
        <taxon>Streptophyta</taxon>
        <taxon>Embryophyta</taxon>
        <taxon>Tracheophyta</taxon>
        <taxon>Spermatophyta</taxon>
        <taxon>Magnoliopsida</taxon>
        <taxon>eudicotyledons</taxon>
        <taxon>Gunneridae</taxon>
        <taxon>Pentapetalae</taxon>
        <taxon>rosids</taxon>
        <taxon>malvids</taxon>
        <taxon>Brassicales</taxon>
        <taxon>Brassicaceae</taxon>
        <taxon>Brassiceae</taxon>
        <taxon>Brassica</taxon>
    </lineage>
</organism>
<protein>
    <submittedName>
        <fullName evidence="1">(rape) hypothetical protein</fullName>
    </submittedName>
</protein>
<name>A0A816XYD8_BRANA</name>
<reference evidence="1" key="1">
    <citation type="submission" date="2021-01" db="EMBL/GenBank/DDBJ databases">
        <authorList>
            <consortium name="Genoscope - CEA"/>
            <person name="William W."/>
        </authorList>
    </citation>
    <scope>NUCLEOTIDE SEQUENCE</scope>
</reference>
<dbReference type="Proteomes" id="UP001295469">
    <property type="component" value="Chromosome A01"/>
</dbReference>